<dbReference type="GO" id="GO:0016020">
    <property type="term" value="C:membrane"/>
    <property type="evidence" value="ECO:0007669"/>
    <property type="project" value="UniProtKB-SubCell"/>
</dbReference>
<evidence type="ECO:0000256" key="3">
    <source>
        <dbReference type="ARBA" id="ARBA00022989"/>
    </source>
</evidence>
<evidence type="ECO:0000256" key="5">
    <source>
        <dbReference type="PROSITE-ProRule" id="PRU00723"/>
    </source>
</evidence>
<keyword evidence="5" id="KW-0479">Metal-binding</keyword>
<evidence type="ECO:0000256" key="6">
    <source>
        <dbReference type="SAM" id="Phobius"/>
    </source>
</evidence>
<dbReference type="STRING" id="35608.A0A2U1KV14"/>
<evidence type="ECO:0000313" key="9">
    <source>
        <dbReference type="Proteomes" id="UP000245207"/>
    </source>
</evidence>
<keyword evidence="5" id="KW-0862">Zinc</keyword>
<dbReference type="PROSITE" id="PS50103">
    <property type="entry name" value="ZF_C3H1"/>
    <property type="match status" value="1"/>
</dbReference>
<name>A0A2U1KV14_ARTAN</name>
<dbReference type="InterPro" id="IPR023271">
    <property type="entry name" value="Aquaporin-like"/>
</dbReference>
<keyword evidence="5" id="KW-0863">Zinc-finger</keyword>
<keyword evidence="9" id="KW-1185">Reference proteome</keyword>
<dbReference type="InterPro" id="IPR022357">
    <property type="entry name" value="MIP_CS"/>
</dbReference>
<dbReference type="OrthoDB" id="59941at2759"/>
<comment type="caution">
    <text evidence="8">The sequence shown here is derived from an EMBL/GenBank/DDBJ whole genome shotgun (WGS) entry which is preliminary data.</text>
</comment>
<accession>A0A2U1KV14</accession>
<dbReference type="GO" id="GO:0008270">
    <property type="term" value="F:zinc ion binding"/>
    <property type="evidence" value="ECO:0007669"/>
    <property type="project" value="UniProtKB-KW"/>
</dbReference>
<evidence type="ECO:0000256" key="1">
    <source>
        <dbReference type="ARBA" id="ARBA00004141"/>
    </source>
</evidence>
<gene>
    <name evidence="8" type="ORF">CTI12_AA561570</name>
</gene>
<evidence type="ECO:0000313" key="8">
    <source>
        <dbReference type="EMBL" id="PWA40584.1"/>
    </source>
</evidence>
<dbReference type="EMBL" id="PKPP01013697">
    <property type="protein sequence ID" value="PWA40584.1"/>
    <property type="molecule type" value="Genomic_DNA"/>
</dbReference>
<keyword evidence="2 6" id="KW-0812">Transmembrane</keyword>
<feature type="domain" description="C3H1-type" evidence="7">
    <location>
        <begin position="132"/>
        <end position="158"/>
    </location>
</feature>
<proteinExistence type="predicted"/>
<dbReference type="PROSITE" id="PS00221">
    <property type="entry name" value="MIP"/>
    <property type="match status" value="1"/>
</dbReference>
<comment type="subcellular location">
    <subcellularLocation>
        <location evidence="1">Membrane</location>
        <topology evidence="1">Multi-pass membrane protein</topology>
    </subcellularLocation>
</comment>
<dbReference type="AlphaFoldDB" id="A0A2U1KV14"/>
<evidence type="ECO:0000256" key="2">
    <source>
        <dbReference type="ARBA" id="ARBA00022692"/>
    </source>
</evidence>
<feature type="zinc finger region" description="C3H1-type" evidence="5">
    <location>
        <begin position="132"/>
        <end position="158"/>
    </location>
</feature>
<protein>
    <submittedName>
        <fullName evidence="8">G-protein beta WD-40 repeat-containing protein</fullName>
    </submittedName>
</protein>
<keyword evidence="4 6" id="KW-0472">Membrane</keyword>
<organism evidence="8 9">
    <name type="scientific">Artemisia annua</name>
    <name type="common">Sweet wormwood</name>
    <dbReference type="NCBI Taxonomy" id="35608"/>
    <lineage>
        <taxon>Eukaryota</taxon>
        <taxon>Viridiplantae</taxon>
        <taxon>Streptophyta</taxon>
        <taxon>Embryophyta</taxon>
        <taxon>Tracheophyta</taxon>
        <taxon>Spermatophyta</taxon>
        <taxon>Magnoliopsida</taxon>
        <taxon>eudicotyledons</taxon>
        <taxon>Gunneridae</taxon>
        <taxon>Pentapetalae</taxon>
        <taxon>asterids</taxon>
        <taxon>campanulids</taxon>
        <taxon>Asterales</taxon>
        <taxon>Asteraceae</taxon>
        <taxon>Asteroideae</taxon>
        <taxon>Anthemideae</taxon>
        <taxon>Artemisiinae</taxon>
        <taxon>Artemisia</taxon>
    </lineage>
</organism>
<reference evidence="8 9" key="1">
    <citation type="journal article" date="2018" name="Mol. Plant">
        <title>The genome of Artemisia annua provides insight into the evolution of Asteraceae family and artemisinin biosynthesis.</title>
        <authorList>
            <person name="Shen Q."/>
            <person name="Zhang L."/>
            <person name="Liao Z."/>
            <person name="Wang S."/>
            <person name="Yan T."/>
            <person name="Shi P."/>
            <person name="Liu M."/>
            <person name="Fu X."/>
            <person name="Pan Q."/>
            <person name="Wang Y."/>
            <person name="Lv Z."/>
            <person name="Lu X."/>
            <person name="Zhang F."/>
            <person name="Jiang W."/>
            <person name="Ma Y."/>
            <person name="Chen M."/>
            <person name="Hao X."/>
            <person name="Li L."/>
            <person name="Tang Y."/>
            <person name="Lv G."/>
            <person name="Zhou Y."/>
            <person name="Sun X."/>
            <person name="Brodelius P.E."/>
            <person name="Rose J.K.C."/>
            <person name="Tang K."/>
        </authorList>
    </citation>
    <scope>NUCLEOTIDE SEQUENCE [LARGE SCALE GENOMIC DNA]</scope>
    <source>
        <strain evidence="9">cv. Huhao1</strain>
        <tissue evidence="8">Leaf</tissue>
    </source>
</reference>
<dbReference type="SUPFAM" id="SSF81338">
    <property type="entry name" value="Aquaporin-like"/>
    <property type="match status" value="1"/>
</dbReference>
<evidence type="ECO:0000256" key="4">
    <source>
        <dbReference type="ARBA" id="ARBA00023136"/>
    </source>
</evidence>
<sequence length="362" mass="41508">MELGATLIGNPSCTGLMMIILSTGHISRAHLNPSLTIGFSALHHFHGYRFPHTRRSFCIDVVTIYLKETNHPCLFSFRMATIAFKIFSVKTDRSVFKRLGCRSQNSIGRNQVKEVFNRIRCKNQQIIATNYPMKPVVCKYWLEERCVRNPCRFLHPNLPKPDTIKSKHSWKNNNVNGYALYLTGYALPYFVISVMLDILKLNKDKGKFCCIITTCHAHVFWSNDILSGSDCAYARGFRFVKENALKHGVDDIVEGEVLDCKRVCLKEDMRLGMGRRKRDDPDEDLDADINWVLEIAKSFDMGWSEIGGDRQLSGYLFLSNGKFLATCYPLHDHLVGFRYNLNITINKHDDGVHLSFQVEMPL</sequence>
<evidence type="ECO:0000259" key="7">
    <source>
        <dbReference type="PROSITE" id="PS50103"/>
    </source>
</evidence>
<dbReference type="InterPro" id="IPR000571">
    <property type="entry name" value="Znf_CCCH"/>
</dbReference>
<feature type="transmembrane region" description="Helical" evidence="6">
    <location>
        <begin position="178"/>
        <end position="199"/>
    </location>
</feature>
<keyword evidence="3 6" id="KW-1133">Transmembrane helix</keyword>
<dbReference type="Proteomes" id="UP000245207">
    <property type="component" value="Unassembled WGS sequence"/>
</dbReference>
<dbReference type="Gene3D" id="1.20.1080.10">
    <property type="entry name" value="Glycerol uptake facilitator protein"/>
    <property type="match status" value="1"/>
</dbReference>